<dbReference type="Proteomes" id="UP000177894">
    <property type="component" value="Chromosome"/>
</dbReference>
<evidence type="ECO:0000313" key="7">
    <source>
        <dbReference type="EMBL" id="AOY74953.1"/>
    </source>
</evidence>
<organism evidence="8 10">
    <name type="scientific">Clostridium formicaceticum</name>
    <dbReference type="NCBI Taxonomy" id="1497"/>
    <lineage>
        <taxon>Bacteria</taxon>
        <taxon>Bacillati</taxon>
        <taxon>Bacillota</taxon>
        <taxon>Clostridia</taxon>
        <taxon>Eubacteriales</taxon>
        <taxon>Clostridiaceae</taxon>
        <taxon>Clostridium</taxon>
    </lineage>
</organism>
<reference evidence="7 9" key="1">
    <citation type="submission" date="2016-10" db="EMBL/GenBank/DDBJ databases">
        <title>Complete Genome Sequence of Acetogen Clostridium formicoaceticum ATCC 27076.</title>
        <authorList>
            <person name="Bao T."/>
            <person name="Cheng C."/>
            <person name="Zhao J."/>
            <person name="Yang S.-T."/>
            <person name="Wang J."/>
            <person name="Wang M."/>
        </authorList>
    </citation>
    <scope>NUCLEOTIDE SEQUENCE [LARGE SCALE GENOMIC DNA]</scope>
    <source>
        <strain evidence="7 9">ATCC 27076</strain>
    </source>
</reference>
<keyword evidence="2 5" id="KW-0597">Phosphoprotein</keyword>
<evidence type="ECO:0000313" key="8">
    <source>
        <dbReference type="EMBL" id="ARE89361.1"/>
    </source>
</evidence>
<dbReference type="SUPFAM" id="SSF52172">
    <property type="entry name" value="CheY-like"/>
    <property type="match status" value="1"/>
</dbReference>
<dbReference type="Pfam" id="PF00072">
    <property type="entry name" value="Response_reg"/>
    <property type="match status" value="1"/>
</dbReference>
<dbReference type="KEGG" id="cfm:BJL90_02635"/>
<evidence type="ECO:0000313" key="10">
    <source>
        <dbReference type="Proteomes" id="UP000192478"/>
    </source>
</evidence>
<keyword evidence="9" id="KW-1185">Reference proteome</keyword>
<evidence type="ECO:0000256" key="5">
    <source>
        <dbReference type="PROSITE-ProRule" id="PRU00169"/>
    </source>
</evidence>
<dbReference type="InterPro" id="IPR011006">
    <property type="entry name" value="CheY-like_superfamily"/>
</dbReference>
<evidence type="ECO:0000256" key="4">
    <source>
        <dbReference type="ARBA" id="ARBA00024867"/>
    </source>
</evidence>
<dbReference type="PANTHER" id="PTHR45339:SF1">
    <property type="entry name" value="HYBRID SIGNAL TRANSDUCTION HISTIDINE KINASE J"/>
    <property type="match status" value="1"/>
</dbReference>
<dbReference type="SMART" id="SM00448">
    <property type="entry name" value="REC"/>
    <property type="match status" value="1"/>
</dbReference>
<dbReference type="PANTHER" id="PTHR45339">
    <property type="entry name" value="HYBRID SIGNAL TRANSDUCTION HISTIDINE KINASE J"/>
    <property type="match status" value="1"/>
</dbReference>
<evidence type="ECO:0000259" key="6">
    <source>
        <dbReference type="PROSITE" id="PS50110"/>
    </source>
</evidence>
<sequence>MRILITEDDLASRRFLAKFLSQYGEIDQVVDGLEALDAYLLAIKDDEPYDLICLDIMMPKVDGVKVLKAIRDYEVQKRIPAEKRTKIIMTTALAETEYVQNAFNIGCEAYASKPIDTEKLVEVMKKLKLIS</sequence>
<dbReference type="EMBL" id="CP017603">
    <property type="protein sequence ID" value="AOY74953.1"/>
    <property type="molecule type" value="Genomic_DNA"/>
</dbReference>
<protein>
    <recommendedName>
        <fullName evidence="1">Stage 0 sporulation protein A homolog</fullName>
    </recommendedName>
</protein>
<dbReference type="AlphaFoldDB" id="A0AAC9RLE3"/>
<dbReference type="Proteomes" id="UP000192478">
    <property type="component" value="Chromosome"/>
</dbReference>
<comment type="function">
    <text evidence="4">May play the central regulatory role in sporulation. It may be an element of the effector pathway responsible for the activation of sporulation genes in response to nutritional stress. Spo0A may act in concert with spo0H (a sigma factor) to control the expression of some genes that are critical to the sporulation process.</text>
</comment>
<name>A0AAC9RLE3_9CLOT</name>
<keyword evidence="3" id="KW-0902">Two-component regulatory system</keyword>
<evidence type="ECO:0000256" key="1">
    <source>
        <dbReference type="ARBA" id="ARBA00018672"/>
    </source>
</evidence>
<dbReference type="Gene3D" id="3.40.50.2300">
    <property type="match status" value="1"/>
</dbReference>
<evidence type="ECO:0000256" key="2">
    <source>
        <dbReference type="ARBA" id="ARBA00022553"/>
    </source>
</evidence>
<evidence type="ECO:0000256" key="3">
    <source>
        <dbReference type="ARBA" id="ARBA00023012"/>
    </source>
</evidence>
<accession>A0AAC9RLE3</accession>
<proteinExistence type="predicted"/>
<dbReference type="EMBL" id="CP020559">
    <property type="protein sequence ID" value="ARE89361.1"/>
    <property type="molecule type" value="Genomic_DNA"/>
</dbReference>
<reference evidence="8 10" key="2">
    <citation type="submission" date="2017-03" db="EMBL/GenBank/DDBJ databases">
        <title>Complete sequence of Clostridium formicaceticum DSM 92.</title>
        <authorList>
            <person name="Poehlein A."/>
            <person name="Karl M."/>
            <person name="Bengelsdorf F.R."/>
            <person name="Duerre P."/>
            <person name="Daniel R."/>
        </authorList>
    </citation>
    <scope>NUCLEOTIDE SEQUENCE [LARGE SCALE GENOMIC DNA]</scope>
    <source>
        <strain evidence="8 10">DSM 92</strain>
    </source>
</reference>
<gene>
    <name evidence="8" type="primary">cusR</name>
    <name evidence="7" type="ORF">BJL90_02635</name>
    <name evidence="8" type="ORF">CLFO_37680</name>
</gene>
<dbReference type="PROSITE" id="PS50110">
    <property type="entry name" value="RESPONSE_REGULATORY"/>
    <property type="match status" value="1"/>
</dbReference>
<dbReference type="RefSeq" id="WP_070964032.1">
    <property type="nucleotide sequence ID" value="NZ_CP017603.1"/>
</dbReference>
<evidence type="ECO:0000313" key="9">
    <source>
        <dbReference type="Proteomes" id="UP000177894"/>
    </source>
</evidence>
<dbReference type="InterPro" id="IPR001789">
    <property type="entry name" value="Sig_transdc_resp-reg_receiver"/>
</dbReference>
<dbReference type="GO" id="GO:0000160">
    <property type="term" value="P:phosphorelay signal transduction system"/>
    <property type="evidence" value="ECO:0007669"/>
    <property type="project" value="UniProtKB-KW"/>
</dbReference>
<dbReference type="CDD" id="cd17546">
    <property type="entry name" value="REC_hyHK_CKI1_RcsC-like"/>
    <property type="match status" value="1"/>
</dbReference>
<feature type="modified residue" description="4-aspartylphosphate" evidence="5">
    <location>
        <position position="55"/>
    </location>
</feature>
<feature type="domain" description="Response regulatory" evidence="6">
    <location>
        <begin position="2"/>
        <end position="128"/>
    </location>
</feature>